<organism evidence="1 2">
    <name type="scientific">Theobroma cacao</name>
    <name type="common">Cacao</name>
    <name type="synonym">Cocoa</name>
    <dbReference type="NCBI Taxonomy" id="3641"/>
    <lineage>
        <taxon>Eukaryota</taxon>
        <taxon>Viridiplantae</taxon>
        <taxon>Streptophyta</taxon>
        <taxon>Embryophyta</taxon>
        <taxon>Tracheophyta</taxon>
        <taxon>Spermatophyta</taxon>
        <taxon>Magnoliopsida</taxon>
        <taxon>eudicotyledons</taxon>
        <taxon>Gunneridae</taxon>
        <taxon>Pentapetalae</taxon>
        <taxon>rosids</taxon>
        <taxon>malvids</taxon>
        <taxon>Malvales</taxon>
        <taxon>Malvaceae</taxon>
        <taxon>Byttnerioideae</taxon>
        <taxon>Theobroma</taxon>
    </lineage>
</organism>
<keyword evidence="2" id="KW-1185">Reference proteome</keyword>
<proteinExistence type="predicted"/>
<dbReference type="Gramene" id="EOY24052">
    <property type="protein sequence ID" value="EOY24052"/>
    <property type="gene ID" value="TCM_015754"/>
</dbReference>
<dbReference type="EMBL" id="CM001881">
    <property type="protein sequence ID" value="EOY24052.1"/>
    <property type="molecule type" value="Genomic_DNA"/>
</dbReference>
<dbReference type="HOGENOM" id="CLU_2610847_0_0_1"/>
<sequence length="79" mass="8788">MGQRAVAVHSIFFLHFLPTSGRGLNLYRVSNLPEPNSIKTLGLLKIVLMIVKMVGFDESYGNNRTRSNYKIKSAAVHGL</sequence>
<name>A0A061G4D6_THECC</name>
<accession>A0A061G4D6</accession>
<dbReference type="InParanoid" id="A0A061G4D6"/>
<dbReference type="AlphaFoldDB" id="A0A061G4D6"/>
<protein>
    <submittedName>
        <fullName evidence="1">Uncharacterized protein</fullName>
    </submittedName>
</protein>
<evidence type="ECO:0000313" key="2">
    <source>
        <dbReference type="Proteomes" id="UP000026915"/>
    </source>
</evidence>
<dbReference type="Proteomes" id="UP000026915">
    <property type="component" value="Chromosome 3"/>
</dbReference>
<reference evidence="1 2" key="1">
    <citation type="journal article" date="2013" name="Genome Biol.">
        <title>The genome sequence of the most widely cultivated cacao type and its use to identify candidate genes regulating pod color.</title>
        <authorList>
            <person name="Motamayor J.C."/>
            <person name="Mockaitis K."/>
            <person name="Schmutz J."/>
            <person name="Haiminen N."/>
            <person name="Iii D.L."/>
            <person name="Cornejo O."/>
            <person name="Findley S.D."/>
            <person name="Zheng P."/>
            <person name="Utro F."/>
            <person name="Royaert S."/>
            <person name="Saski C."/>
            <person name="Jenkins J."/>
            <person name="Podicheti R."/>
            <person name="Zhao M."/>
            <person name="Scheffler B.E."/>
            <person name="Stack J.C."/>
            <person name="Feltus F.A."/>
            <person name="Mustiga G.M."/>
            <person name="Amores F."/>
            <person name="Phillips W."/>
            <person name="Marelli J.P."/>
            <person name="May G.D."/>
            <person name="Shapiro H."/>
            <person name="Ma J."/>
            <person name="Bustamante C.D."/>
            <person name="Schnell R.J."/>
            <person name="Main D."/>
            <person name="Gilbert D."/>
            <person name="Parida L."/>
            <person name="Kuhn D.N."/>
        </authorList>
    </citation>
    <scope>NUCLEOTIDE SEQUENCE [LARGE SCALE GENOMIC DNA]</scope>
    <source>
        <strain evidence="2">cv. Matina 1-6</strain>
    </source>
</reference>
<gene>
    <name evidence="1" type="ORF">TCM_015754</name>
</gene>
<evidence type="ECO:0000313" key="1">
    <source>
        <dbReference type="EMBL" id="EOY24052.1"/>
    </source>
</evidence>